<proteinExistence type="predicted"/>
<dbReference type="AlphaFoldDB" id="A0A151IY37"/>
<organism evidence="1 2">
    <name type="scientific">Trachymyrmex cornetzi</name>
    <dbReference type="NCBI Taxonomy" id="471704"/>
    <lineage>
        <taxon>Eukaryota</taxon>
        <taxon>Metazoa</taxon>
        <taxon>Ecdysozoa</taxon>
        <taxon>Arthropoda</taxon>
        <taxon>Hexapoda</taxon>
        <taxon>Insecta</taxon>
        <taxon>Pterygota</taxon>
        <taxon>Neoptera</taxon>
        <taxon>Endopterygota</taxon>
        <taxon>Hymenoptera</taxon>
        <taxon>Apocrita</taxon>
        <taxon>Aculeata</taxon>
        <taxon>Formicoidea</taxon>
        <taxon>Formicidae</taxon>
        <taxon>Myrmicinae</taxon>
        <taxon>Trachymyrmex</taxon>
    </lineage>
</organism>
<sequence length="516" mass="57832">FRNMFESLVACNVSLSKVQKFYYLKTSVAGEAAVLINNLKISETNYDSAWQLLIDEYDDKQTLVHMHLHAFASLLVMKTENVNDLRKLRDTVSSSLTALKNLDRPVNEWDDLLVYLIAQKFSPRTRSEWNLKRTEFAKLPSYKDINDFLTLRIRGLSDLSDSPKDTRRYKDDKPRSSVNNVTANKCVGCSGNHSVSKCKEFLDKTVEQRGDFARQSRLYLNCLRFGHFLQQCPSKSRCSHCSRSHHSLLHFSNNVKADATANSSKIKAEAQSFTPTASNAPVAASSNHVANKRIDPPANTVPSNVLLATAWVDVHTTEGRSFKVRALLDQGSTFSFISQSLCQTLRTKRQRSNLQVTCFGEKFTGVARSRVVLTLKPCSSAEPAFPLHAYVFQNITSYAASRTQPVESWPHLQGISFADPDPSSQHRIHLLIGADLYGFLLKNGLRQGPIGTPTAQLTALGWILSGPTGRGQIESENICVSHNVSTHDTNSLLRQFWEDEKVSHPPPLTDEEERCE</sequence>
<gene>
    <name evidence="1" type="ORF">ALC57_14646</name>
</gene>
<protein>
    <submittedName>
        <fullName evidence="1">Uncharacterized protein</fullName>
    </submittedName>
</protein>
<name>A0A151IY37_9HYME</name>
<dbReference type="PANTHER" id="PTHR47331">
    <property type="entry name" value="PHD-TYPE DOMAIN-CONTAINING PROTEIN"/>
    <property type="match status" value="1"/>
</dbReference>
<evidence type="ECO:0000313" key="1">
    <source>
        <dbReference type="EMBL" id="KYN13170.1"/>
    </source>
</evidence>
<dbReference type="EMBL" id="KQ980785">
    <property type="protein sequence ID" value="KYN13170.1"/>
    <property type="molecule type" value="Genomic_DNA"/>
</dbReference>
<keyword evidence="2" id="KW-1185">Reference proteome</keyword>
<reference evidence="1 2" key="1">
    <citation type="submission" date="2015-09" db="EMBL/GenBank/DDBJ databases">
        <title>Trachymyrmex cornetzi WGS genome.</title>
        <authorList>
            <person name="Nygaard S."/>
            <person name="Hu H."/>
            <person name="Boomsma J."/>
            <person name="Zhang G."/>
        </authorList>
    </citation>
    <scope>NUCLEOTIDE SEQUENCE [LARGE SCALE GENOMIC DNA]</scope>
    <source>
        <strain evidence="1">Tcor2-1</strain>
        <tissue evidence="1">Whole body</tissue>
    </source>
</reference>
<dbReference type="STRING" id="471704.A0A151IY37"/>
<accession>A0A151IY37</accession>
<dbReference type="Pfam" id="PF03564">
    <property type="entry name" value="DUF1759"/>
    <property type="match status" value="1"/>
</dbReference>
<dbReference type="InterPro" id="IPR005312">
    <property type="entry name" value="DUF1759"/>
</dbReference>
<evidence type="ECO:0000313" key="2">
    <source>
        <dbReference type="Proteomes" id="UP000078492"/>
    </source>
</evidence>
<feature type="non-terminal residue" evidence="1">
    <location>
        <position position="1"/>
    </location>
</feature>
<dbReference type="Proteomes" id="UP000078492">
    <property type="component" value="Unassembled WGS sequence"/>
</dbReference>
<dbReference type="PANTHER" id="PTHR47331:SF5">
    <property type="entry name" value="RIBONUCLEASE H"/>
    <property type="match status" value="1"/>
</dbReference>